<dbReference type="PANTHER" id="PTHR31672">
    <property type="entry name" value="BNACNNG10540D PROTEIN"/>
    <property type="match status" value="1"/>
</dbReference>
<accession>R0FTC9</accession>
<reference evidence="2" key="1">
    <citation type="journal article" date="2013" name="Nat. Genet.">
        <title>The Capsella rubella genome and the genomic consequences of rapid mating system evolution.</title>
        <authorList>
            <person name="Slotte T."/>
            <person name="Hazzouri K.M."/>
            <person name="Agren J.A."/>
            <person name="Koenig D."/>
            <person name="Maumus F."/>
            <person name="Guo Y.L."/>
            <person name="Steige K."/>
            <person name="Platts A.E."/>
            <person name="Escobar J.S."/>
            <person name="Newman L.K."/>
            <person name="Wang W."/>
            <person name="Mandakova T."/>
            <person name="Vello E."/>
            <person name="Smith L.M."/>
            <person name="Henz S.R."/>
            <person name="Steffen J."/>
            <person name="Takuno S."/>
            <person name="Brandvain Y."/>
            <person name="Coop G."/>
            <person name="Andolfatto P."/>
            <person name="Hu T.T."/>
            <person name="Blanchette M."/>
            <person name="Clark R.M."/>
            <person name="Quesneville H."/>
            <person name="Nordborg M."/>
            <person name="Gaut B.S."/>
            <person name="Lysak M.A."/>
            <person name="Jenkins J."/>
            <person name="Grimwood J."/>
            <person name="Chapman J."/>
            <person name="Prochnik S."/>
            <person name="Shu S."/>
            <person name="Rokhsar D."/>
            <person name="Schmutz J."/>
            <person name="Weigel D."/>
            <person name="Wright S.I."/>
        </authorList>
    </citation>
    <scope>NUCLEOTIDE SEQUENCE [LARGE SCALE GENOMIC DNA]</scope>
    <source>
        <strain evidence="2">cv. Monte Gargano</strain>
    </source>
</reference>
<evidence type="ECO:0008006" key="3">
    <source>
        <dbReference type="Google" id="ProtNLM"/>
    </source>
</evidence>
<feature type="non-terminal residue" evidence="1">
    <location>
        <position position="1"/>
    </location>
</feature>
<evidence type="ECO:0000313" key="2">
    <source>
        <dbReference type="Proteomes" id="UP000029121"/>
    </source>
</evidence>
<dbReference type="EMBL" id="KB870809">
    <property type="protein sequence ID" value="EOA26097.1"/>
    <property type="molecule type" value="Genomic_DNA"/>
</dbReference>
<dbReference type="Proteomes" id="UP000029121">
    <property type="component" value="Unassembled WGS sequence"/>
</dbReference>
<proteinExistence type="predicted"/>
<gene>
    <name evidence="1" type="ORF">CARUB_v10019519mg</name>
</gene>
<organism evidence="1 2">
    <name type="scientific">Capsella rubella</name>
    <dbReference type="NCBI Taxonomy" id="81985"/>
    <lineage>
        <taxon>Eukaryota</taxon>
        <taxon>Viridiplantae</taxon>
        <taxon>Streptophyta</taxon>
        <taxon>Embryophyta</taxon>
        <taxon>Tracheophyta</taxon>
        <taxon>Spermatophyta</taxon>
        <taxon>Magnoliopsida</taxon>
        <taxon>eudicotyledons</taxon>
        <taxon>Gunneridae</taxon>
        <taxon>Pentapetalae</taxon>
        <taxon>rosids</taxon>
        <taxon>malvids</taxon>
        <taxon>Brassicales</taxon>
        <taxon>Brassicaceae</taxon>
        <taxon>Camelineae</taxon>
        <taxon>Capsella</taxon>
    </lineage>
</organism>
<protein>
    <recommendedName>
        <fullName evidence="3">F-box associated domain-containing protein</fullName>
    </recommendedName>
</protein>
<evidence type="ECO:0000313" key="1">
    <source>
        <dbReference type="EMBL" id="EOA26097.1"/>
    </source>
</evidence>
<dbReference type="PANTHER" id="PTHR31672:SF13">
    <property type="entry name" value="F-BOX PROTEIN CPR30-LIKE"/>
    <property type="match status" value="1"/>
</dbReference>
<sequence>RSRQDNNGQTSLSSSSSVTFPDNLINECQGETTQILGSCDGLVLIGIYGFRYICLINPTTGVHRTLSPELLQWPIHNYGFRSGVNSPTITKDRTLFQGYTTFFENSIFMELDILINRFSVKVISFDDGEQRDAGWYDLEDYKVCNEQTPVYANGSLFWLTLYYFTFEYKTFSELPSHLLAIDLHTEQFRWVSLPKCYIRYSRGVQMWSLNEHVWSLQREEYSTQNWEKLFSFNILNISRLDAKCWMLGLRAAYFRMIEKGQDQVSFDSLKTAIWYSPTMISPSSLL</sequence>
<keyword evidence="2" id="KW-1185">Reference proteome</keyword>
<dbReference type="AlphaFoldDB" id="R0FTC9"/>
<dbReference type="InterPro" id="IPR050796">
    <property type="entry name" value="SCF_F-box_component"/>
</dbReference>
<name>R0FTC9_9BRAS</name>